<evidence type="ECO:0000313" key="12">
    <source>
        <dbReference type="EMBL" id="ASU55886.1"/>
    </source>
</evidence>
<keyword evidence="2 8" id="KW-0863">Zinc-finger</keyword>
<dbReference type="Pfam" id="PF02701">
    <property type="entry name" value="Zn_ribbon_Dof"/>
    <property type="match status" value="1"/>
</dbReference>
<name>A0A286QWL6_9CARY</name>
<evidence type="ECO:0000256" key="6">
    <source>
        <dbReference type="ARBA" id="ARBA00023163"/>
    </source>
</evidence>
<dbReference type="PROSITE" id="PS50884">
    <property type="entry name" value="ZF_DOF_2"/>
    <property type="match status" value="1"/>
</dbReference>
<comment type="subcellular location">
    <subcellularLocation>
        <location evidence="8 9">Nucleus</location>
    </subcellularLocation>
</comment>
<evidence type="ECO:0000256" key="1">
    <source>
        <dbReference type="ARBA" id="ARBA00022723"/>
    </source>
</evidence>
<dbReference type="PANTHER" id="PTHR31992:SF97">
    <property type="entry name" value="DOF ZINC FINGER PROTEIN"/>
    <property type="match status" value="1"/>
</dbReference>
<evidence type="ECO:0000256" key="3">
    <source>
        <dbReference type="ARBA" id="ARBA00022833"/>
    </source>
</evidence>
<evidence type="ECO:0000256" key="4">
    <source>
        <dbReference type="ARBA" id="ARBA00023015"/>
    </source>
</evidence>
<accession>A0A286QWL6</accession>
<evidence type="ECO:0000256" key="8">
    <source>
        <dbReference type="PROSITE-ProRule" id="PRU00071"/>
    </source>
</evidence>
<feature type="region of interest" description="Disordered" evidence="10">
    <location>
        <begin position="105"/>
        <end position="133"/>
    </location>
</feature>
<dbReference type="InterPro" id="IPR003851">
    <property type="entry name" value="Znf_Dof"/>
</dbReference>
<evidence type="ECO:0000256" key="5">
    <source>
        <dbReference type="ARBA" id="ARBA00023125"/>
    </source>
</evidence>
<dbReference type="GO" id="GO:0003677">
    <property type="term" value="F:DNA binding"/>
    <property type="evidence" value="ECO:0007669"/>
    <property type="project" value="UniProtKB-UniRule"/>
</dbReference>
<keyword evidence="7 8" id="KW-0539">Nucleus</keyword>
<keyword evidence="5 8" id="KW-0238">DNA-binding</keyword>
<dbReference type="InterPro" id="IPR045174">
    <property type="entry name" value="Dof"/>
</dbReference>
<keyword evidence="3 9" id="KW-0862">Zinc</keyword>
<reference evidence="12" key="1">
    <citation type="submission" date="2016-08" db="EMBL/GenBank/DDBJ databases">
        <title>ThDof1.4 plays a role in abiotic stress.</title>
        <authorList>
            <person name="Zang D."/>
        </authorList>
    </citation>
    <scope>NUCLEOTIDE SEQUENCE</scope>
</reference>
<dbReference type="AlphaFoldDB" id="A0A286QWL6"/>
<dbReference type="GO" id="GO:0003700">
    <property type="term" value="F:DNA-binding transcription factor activity"/>
    <property type="evidence" value="ECO:0007669"/>
    <property type="project" value="UniProtKB-UniRule"/>
</dbReference>
<evidence type="ECO:0000256" key="10">
    <source>
        <dbReference type="SAM" id="MobiDB-lite"/>
    </source>
</evidence>
<comment type="function">
    <text evidence="9">Transcription factor that binds specifically to a 5'-AA[AG]G-3' consensus core sequence.</text>
</comment>
<protein>
    <recommendedName>
        <fullName evidence="9">Dof zinc finger protein</fullName>
    </recommendedName>
</protein>
<keyword evidence="1 9" id="KW-0479">Metal-binding</keyword>
<feature type="compositionally biased region" description="Polar residues" evidence="10">
    <location>
        <begin position="120"/>
        <end position="133"/>
    </location>
</feature>
<proteinExistence type="evidence at transcript level"/>
<keyword evidence="6 9" id="KW-0804">Transcription</keyword>
<dbReference type="PANTHER" id="PTHR31992">
    <property type="entry name" value="DOF ZINC FINGER PROTEIN DOF1.4-RELATED"/>
    <property type="match status" value="1"/>
</dbReference>
<evidence type="ECO:0000256" key="2">
    <source>
        <dbReference type="ARBA" id="ARBA00022771"/>
    </source>
</evidence>
<sequence length="339" mass="36711">MGLSSKQVSSDGQDWNQSFLQATSTNTTATTISSIDPIASTMEVPNQQLTPTKRLQNQVQAEPLRCPRCDSTNTKFCYYNNYNKSQPRHLCKTCKRHWTKGGTLRNVPAGGGRKNKRVRTSNTSSSSLAGITTPSATKVTPVTSASTATATKSTLSNIMKQHIEGHGFSLPHYSKGMMIKSPATSLLGEGLFNNSNLNKATNLNEMLLDATTLSLPIDRSIDLHQFPYTNLSTSSACSKTSMPYSFQSPISLYAYAVDHQPSSTSALEETVTGGLETSISGSSGSDQHQPWTTMNNTSRFSSSTGAIGMPTSNWGWDDIDKFASVDIAIPWDDDVEINP</sequence>
<dbReference type="GO" id="GO:0005634">
    <property type="term" value="C:nucleus"/>
    <property type="evidence" value="ECO:0007669"/>
    <property type="project" value="UniProtKB-SubCell"/>
</dbReference>
<evidence type="ECO:0000256" key="7">
    <source>
        <dbReference type="ARBA" id="ARBA00023242"/>
    </source>
</evidence>
<dbReference type="GO" id="GO:0008270">
    <property type="term" value="F:zinc ion binding"/>
    <property type="evidence" value="ECO:0007669"/>
    <property type="project" value="UniProtKB-KW"/>
</dbReference>
<feature type="domain" description="Dof-type" evidence="11">
    <location>
        <begin position="64"/>
        <end position="118"/>
    </location>
</feature>
<organism evidence="12">
    <name type="scientific">Tamarix hispida</name>
    <dbReference type="NCBI Taxonomy" id="189793"/>
    <lineage>
        <taxon>Eukaryota</taxon>
        <taxon>Viridiplantae</taxon>
        <taxon>Streptophyta</taxon>
        <taxon>Embryophyta</taxon>
        <taxon>Tracheophyta</taxon>
        <taxon>Spermatophyta</taxon>
        <taxon>Magnoliopsida</taxon>
        <taxon>eudicotyledons</taxon>
        <taxon>Gunneridae</taxon>
        <taxon>Pentapetalae</taxon>
        <taxon>Caryophyllales</taxon>
        <taxon>Tamaricaceae</taxon>
        <taxon>Tamarix</taxon>
    </lineage>
</organism>
<evidence type="ECO:0000256" key="9">
    <source>
        <dbReference type="RuleBase" id="RU369094"/>
    </source>
</evidence>
<dbReference type="EMBL" id="KX809738">
    <property type="protein sequence ID" value="ASU55886.1"/>
    <property type="molecule type" value="mRNA"/>
</dbReference>
<evidence type="ECO:0000259" key="11">
    <source>
        <dbReference type="PROSITE" id="PS50884"/>
    </source>
</evidence>
<dbReference type="PROSITE" id="PS01361">
    <property type="entry name" value="ZF_DOF_1"/>
    <property type="match status" value="1"/>
</dbReference>
<keyword evidence="4 9" id="KW-0805">Transcription regulation</keyword>